<gene>
    <name evidence="5" type="primary">nreC_13</name>
    <name evidence="5" type="ORF">GALL_204900</name>
</gene>
<dbReference type="PANTHER" id="PTHR43214">
    <property type="entry name" value="TWO-COMPONENT RESPONSE REGULATOR"/>
    <property type="match status" value="1"/>
</dbReference>
<evidence type="ECO:0000259" key="4">
    <source>
        <dbReference type="PROSITE" id="PS50110"/>
    </source>
</evidence>
<dbReference type="InterPro" id="IPR011006">
    <property type="entry name" value="CheY-like_superfamily"/>
</dbReference>
<dbReference type="SUPFAM" id="SSF46894">
    <property type="entry name" value="C-terminal effector domain of the bipartite response regulators"/>
    <property type="match status" value="1"/>
</dbReference>
<organism evidence="5">
    <name type="scientific">mine drainage metagenome</name>
    <dbReference type="NCBI Taxonomy" id="410659"/>
    <lineage>
        <taxon>unclassified sequences</taxon>
        <taxon>metagenomes</taxon>
        <taxon>ecological metagenomes</taxon>
    </lineage>
</organism>
<dbReference type="EMBL" id="MLJW01000132">
    <property type="protein sequence ID" value="OIQ97480.1"/>
    <property type="molecule type" value="Genomic_DNA"/>
</dbReference>
<dbReference type="PANTHER" id="PTHR43214:SF43">
    <property type="entry name" value="TWO-COMPONENT RESPONSE REGULATOR"/>
    <property type="match status" value="1"/>
</dbReference>
<dbReference type="SMART" id="SM00421">
    <property type="entry name" value="HTH_LUXR"/>
    <property type="match status" value="1"/>
</dbReference>
<dbReference type="GO" id="GO:0006355">
    <property type="term" value="P:regulation of DNA-templated transcription"/>
    <property type="evidence" value="ECO:0007669"/>
    <property type="project" value="InterPro"/>
</dbReference>
<dbReference type="GO" id="GO:0000160">
    <property type="term" value="P:phosphorelay signal transduction system"/>
    <property type="evidence" value="ECO:0007669"/>
    <property type="project" value="InterPro"/>
</dbReference>
<dbReference type="Gene3D" id="3.40.50.2300">
    <property type="match status" value="1"/>
</dbReference>
<accession>A0A1J5RMM6</accession>
<evidence type="ECO:0000259" key="3">
    <source>
        <dbReference type="PROSITE" id="PS50043"/>
    </source>
</evidence>
<sequence>MKILIADDHSVVRKGLRLILEEEYPHSQIDEVPDAVELLKRVAKDTYTVIISDITMPGRSGVEIIKEVKEHAPKTPLLVLSVHAAEEYAVRAIRAGASGYLTKDSAPDELIKAIEYILKGKRYITSEIAELLADSYGDNLDKPAHECLSNREFEVMKFIASGKSISEMAQTLSLSVNTISTYRARILDKMHINTNTELIKYAIEHKLV</sequence>
<proteinExistence type="predicted"/>
<dbReference type="CDD" id="cd06170">
    <property type="entry name" value="LuxR_C_like"/>
    <property type="match status" value="1"/>
</dbReference>
<dbReference type="InterPro" id="IPR039420">
    <property type="entry name" value="WalR-like"/>
</dbReference>
<dbReference type="Pfam" id="PF00072">
    <property type="entry name" value="Response_reg"/>
    <property type="match status" value="1"/>
</dbReference>
<dbReference type="CDD" id="cd17535">
    <property type="entry name" value="REC_NarL-like"/>
    <property type="match status" value="1"/>
</dbReference>
<evidence type="ECO:0000256" key="1">
    <source>
        <dbReference type="ARBA" id="ARBA00022553"/>
    </source>
</evidence>
<dbReference type="AlphaFoldDB" id="A0A1J5RMM6"/>
<dbReference type="PROSITE" id="PS50043">
    <property type="entry name" value="HTH_LUXR_2"/>
    <property type="match status" value="1"/>
</dbReference>
<feature type="domain" description="Response regulatory" evidence="4">
    <location>
        <begin position="2"/>
        <end position="118"/>
    </location>
</feature>
<dbReference type="InterPro" id="IPR016032">
    <property type="entry name" value="Sig_transdc_resp-reg_C-effctor"/>
</dbReference>
<protein>
    <submittedName>
        <fullName evidence="5">Oxygen regulatory protein NreC</fullName>
    </submittedName>
</protein>
<keyword evidence="2" id="KW-0238">DNA-binding</keyword>
<dbReference type="GO" id="GO:0003677">
    <property type="term" value="F:DNA binding"/>
    <property type="evidence" value="ECO:0007669"/>
    <property type="project" value="UniProtKB-KW"/>
</dbReference>
<dbReference type="SMART" id="SM00448">
    <property type="entry name" value="REC"/>
    <property type="match status" value="1"/>
</dbReference>
<name>A0A1J5RMM6_9ZZZZ</name>
<reference evidence="5" key="1">
    <citation type="submission" date="2016-10" db="EMBL/GenBank/DDBJ databases">
        <title>Sequence of Gallionella enrichment culture.</title>
        <authorList>
            <person name="Poehlein A."/>
            <person name="Muehling M."/>
            <person name="Daniel R."/>
        </authorList>
    </citation>
    <scope>NUCLEOTIDE SEQUENCE</scope>
</reference>
<dbReference type="SUPFAM" id="SSF52172">
    <property type="entry name" value="CheY-like"/>
    <property type="match status" value="1"/>
</dbReference>
<dbReference type="InterPro" id="IPR058245">
    <property type="entry name" value="NreC/VraR/RcsB-like_REC"/>
</dbReference>
<dbReference type="PRINTS" id="PR00038">
    <property type="entry name" value="HTHLUXR"/>
</dbReference>
<comment type="caution">
    <text evidence="5">The sequence shown here is derived from an EMBL/GenBank/DDBJ whole genome shotgun (WGS) entry which is preliminary data.</text>
</comment>
<evidence type="ECO:0000256" key="2">
    <source>
        <dbReference type="ARBA" id="ARBA00023125"/>
    </source>
</evidence>
<dbReference type="InterPro" id="IPR001789">
    <property type="entry name" value="Sig_transdc_resp-reg_receiver"/>
</dbReference>
<dbReference type="InterPro" id="IPR000792">
    <property type="entry name" value="Tscrpt_reg_LuxR_C"/>
</dbReference>
<dbReference type="PROSITE" id="PS50110">
    <property type="entry name" value="RESPONSE_REGULATORY"/>
    <property type="match status" value="1"/>
</dbReference>
<evidence type="ECO:0000313" key="5">
    <source>
        <dbReference type="EMBL" id="OIQ97480.1"/>
    </source>
</evidence>
<dbReference type="Pfam" id="PF00196">
    <property type="entry name" value="GerE"/>
    <property type="match status" value="1"/>
</dbReference>
<keyword evidence="1" id="KW-0597">Phosphoprotein</keyword>
<feature type="domain" description="HTH luxR-type" evidence="3">
    <location>
        <begin position="141"/>
        <end position="206"/>
    </location>
</feature>